<evidence type="ECO:0000313" key="2">
    <source>
        <dbReference type="Proteomes" id="UP000002640"/>
    </source>
</evidence>
<organism evidence="1 2">
    <name type="scientific">Phytophthora sojae (strain P6497)</name>
    <name type="common">Soybean stem and root rot agent</name>
    <name type="synonym">Phytophthora megasperma f. sp. glycines</name>
    <dbReference type="NCBI Taxonomy" id="1094619"/>
    <lineage>
        <taxon>Eukaryota</taxon>
        <taxon>Sar</taxon>
        <taxon>Stramenopiles</taxon>
        <taxon>Oomycota</taxon>
        <taxon>Peronosporomycetes</taxon>
        <taxon>Peronosporales</taxon>
        <taxon>Peronosporaceae</taxon>
        <taxon>Phytophthora</taxon>
    </lineage>
</organism>
<dbReference type="GeneID" id="20654295"/>
<dbReference type="AlphaFoldDB" id="G4YFZ4"/>
<dbReference type="Proteomes" id="UP000002640">
    <property type="component" value="Unassembled WGS sequence"/>
</dbReference>
<dbReference type="InParanoid" id="G4YFZ4"/>
<name>G4YFZ4_PHYSP</name>
<dbReference type="EMBL" id="JH159151">
    <property type="protein sequence ID" value="EGZ28042.1"/>
    <property type="molecule type" value="Genomic_DNA"/>
</dbReference>
<dbReference type="OMA" id="ESATWYT"/>
<keyword evidence="2" id="KW-1185">Reference proteome</keyword>
<evidence type="ECO:0000313" key="1">
    <source>
        <dbReference type="EMBL" id="EGZ28042.1"/>
    </source>
</evidence>
<protein>
    <submittedName>
        <fullName evidence="1">Uncharacterized protein</fullName>
    </submittedName>
</protein>
<accession>G4YFZ4</accession>
<dbReference type="RefSeq" id="XP_009515317.1">
    <property type="nucleotide sequence ID" value="XM_009517022.1"/>
</dbReference>
<sequence>MGYNGVVMEIVLTKLMVIKCGGSLQLEQDPDENDRCIAKLVNQFRYTLGKNKGMTAFKPHYALYTAGAFRTVEEMTSEFSLMLVYSLCLPPELPFIRGNNGFDLLRMELAVSITKLHDDLGLMAQLRLYVARLQYGMLGSFGIWDQKKAVESATWYTIRGEPLGDSISTPVNWTTDLHFLNPGNETLSQLWSNREGEFVYRYERFAVVGWPKVVDIKNTHVFMGEMAAANSVFMDAPVQLARLRMLLRYQANQYNQTDFGNQATNRSVQTAIKTPVSLAACQNLYKAISESNEVLLVDVFFRKYFARLGQKRELVPFLASIVRKFGWEGVSAPIVRAFDSMSSSGCLALALLLADALIDVSSVRTAPTITAVQKAGFAFGTSPGELMASSDVFRDVGNIFAWLEAKMIGPAVEALSKCVGASSLPEHRAVLATMASQRRQWLMDQDAQTEKPFAWEIVDMNFVGAAGMATFLDGPNTSYQVRCFQDDRRWPRARCVCSCHQASRQVYPEKPRPAQI</sequence>
<gene>
    <name evidence="1" type="ORF">PHYSODRAFT_472928</name>
</gene>
<proteinExistence type="predicted"/>
<dbReference type="KEGG" id="psoj:PHYSODRAFT_472928"/>
<reference evidence="1 2" key="1">
    <citation type="journal article" date="2006" name="Science">
        <title>Phytophthora genome sequences uncover evolutionary origins and mechanisms of pathogenesis.</title>
        <authorList>
            <person name="Tyler B.M."/>
            <person name="Tripathy S."/>
            <person name="Zhang X."/>
            <person name="Dehal P."/>
            <person name="Jiang R.H."/>
            <person name="Aerts A."/>
            <person name="Arredondo F.D."/>
            <person name="Baxter L."/>
            <person name="Bensasson D."/>
            <person name="Beynon J.L."/>
            <person name="Chapman J."/>
            <person name="Damasceno C.M."/>
            <person name="Dorrance A.E."/>
            <person name="Dou D."/>
            <person name="Dickerman A.W."/>
            <person name="Dubchak I.L."/>
            <person name="Garbelotto M."/>
            <person name="Gijzen M."/>
            <person name="Gordon S.G."/>
            <person name="Govers F."/>
            <person name="Grunwald N.J."/>
            <person name="Huang W."/>
            <person name="Ivors K.L."/>
            <person name="Jones R.W."/>
            <person name="Kamoun S."/>
            <person name="Krampis K."/>
            <person name="Lamour K.H."/>
            <person name="Lee M.K."/>
            <person name="McDonald W.H."/>
            <person name="Medina M."/>
            <person name="Meijer H.J."/>
            <person name="Nordberg E.K."/>
            <person name="Maclean D.J."/>
            <person name="Ospina-Giraldo M.D."/>
            <person name="Morris P.F."/>
            <person name="Phuntumart V."/>
            <person name="Putnam N.H."/>
            <person name="Rash S."/>
            <person name="Rose J.K."/>
            <person name="Sakihama Y."/>
            <person name="Salamov A.A."/>
            <person name="Savidor A."/>
            <person name="Scheuring C.F."/>
            <person name="Smith B.M."/>
            <person name="Sobral B.W."/>
            <person name="Terry A."/>
            <person name="Torto-Alalibo T.A."/>
            <person name="Win J."/>
            <person name="Xu Z."/>
            <person name="Zhang H."/>
            <person name="Grigoriev I.V."/>
            <person name="Rokhsar D.S."/>
            <person name="Boore J.L."/>
        </authorList>
    </citation>
    <scope>NUCLEOTIDE SEQUENCE [LARGE SCALE GENOMIC DNA]</scope>
    <source>
        <strain evidence="1 2">P6497</strain>
    </source>
</reference>